<name>A0A444XPL4_ARAHY</name>
<sequence>MEFDPIPIGSCSQENQSIYQQLFKLRRFSKALPYEVTHAAKISGLPMGPHPHGQGVPSSPATGTPLSMETPHSDRGLIKKLKVFEGLAMSIGNGHIDSTKLRTENKLSQRIGESFPALGRSAIYLKESHINALPRLEFSFGYDIS</sequence>
<reference evidence="3 4" key="1">
    <citation type="submission" date="2019-01" db="EMBL/GenBank/DDBJ databases">
        <title>Sequencing of cultivated peanut Arachis hypogaea provides insights into genome evolution and oil improvement.</title>
        <authorList>
            <person name="Chen X."/>
        </authorList>
    </citation>
    <scope>NUCLEOTIDE SEQUENCE [LARGE SCALE GENOMIC DNA]</scope>
    <source>
        <strain evidence="4">cv. Fuhuasheng</strain>
        <strain evidence="3">GDAAS-fuhuasheng2018</strain>
        <tissue evidence="3">Leaves</tissue>
    </source>
</reference>
<dbReference type="EMBL" id="SDMP01000019">
    <property type="protein sequence ID" value="RYQ91643.1"/>
    <property type="molecule type" value="Genomic_DNA"/>
</dbReference>
<dbReference type="Proteomes" id="UP000289738">
    <property type="component" value="Chromosome B09"/>
</dbReference>
<keyword evidence="4" id="KW-1185">Reference proteome</keyword>
<dbReference type="AlphaFoldDB" id="A0A444XPL4"/>
<evidence type="ECO:0000256" key="1">
    <source>
        <dbReference type="SAM" id="MobiDB-lite"/>
    </source>
</evidence>
<gene>
    <name evidence="3" type="ORF">Ahy_B09g097630</name>
    <name evidence="2" type="ORF">DS421_19g658270</name>
</gene>
<dbReference type="EMBL" id="CP031001">
    <property type="protein sequence ID" value="QHN78066.1"/>
    <property type="molecule type" value="Genomic_DNA"/>
</dbReference>
<organism evidence="3 4">
    <name type="scientific">Arachis hypogaea</name>
    <name type="common">Peanut</name>
    <dbReference type="NCBI Taxonomy" id="3818"/>
    <lineage>
        <taxon>Eukaryota</taxon>
        <taxon>Viridiplantae</taxon>
        <taxon>Streptophyta</taxon>
        <taxon>Embryophyta</taxon>
        <taxon>Tracheophyta</taxon>
        <taxon>Spermatophyta</taxon>
        <taxon>Magnoliopsida</taxon>
        <taxon>eudicotyledons</taxon>
        <taxon>Gunneridae</taxon>
        <taxon>Pentapetalae</taxon>
        <taxon>rosids</taxon>
        <taxon>fabids</taxon>
        <taxon>Fabales</taxon>
        <taxon>Fabaceae</taxon>
        <taxon>Papilionoideae</taxon>
        <taxon>50 kb inversion clade</taxon>
        <taxon>dalbergioids sensu lato</taxon>
        <taxon>Dalbergieae</taxon>
        <taxon>Pterocarpus clade</taxon>
        <taxon>Arachis</taxon>
    </lineage>
</organism>
<evidence type="ECO:0000313" key="4">
    <source>
        <dbReference type="Proteomes" id="UP000289738"/>
    </source>
</evidence>
<evidence type="ECO:0000313" key="2">
    <source>
        <dbReference type="EMBL" id="QHN78066.1"/>
    </source>
</evidence>
<proteinExistence type="predicted"/>
<reference evidence="2 5" key="2">
    <citation type="submission" date="2020-01" db="EMBL/GenBank/DDBJ databases">
        <title>Genome sequence of Arachis hypogaea, cultivar Shitouqi.</title>
        <authorList>
            <person name="Zhuang W."/>
            <person name="Chen H."/>
            <person name="Varshney R."/>
            <person name="Wang D."/>
            <person name="Ming R."/>
        </authorList>
    </citation>
    <scope>NUCLEOTIDE SEQUENCE [LARGE SCALE GENOMIC DNA]</scope>
    <source>
        <tissue evidence="2">Young leaf</tissue>
    </source>
</reference>
<accession>A0A444XPL4</accession>
<feature type="compositionally biased region" description="Polar residues" evidence="1">
    <location>
        <begin position="56"/>
        <end position="67"/>
    </location>
</feature>
<dbReference type="Proteomes" id="UP000464620">
    <property type="component" value="Chromosome B09"/>
</dbReference>
<evidence type="ECO:0000313" key="5">
    <source>
        <dbReference type="Proteomes" id="UP000464620"/>
    </source>
</evidence>
<evidence type="ECO:0000313" key="3">
    <source>
        <dbReference type="EMBL" id="RYQ91643.1"/>
    </source>
</evidence>
<protein>
    <submittedName>
        <fullName evidence="2">G-box-binding factor</fullName>
    </submittedName>
</protein>
<feature type="region of interest" description="Disordered" evidence="1">
    <location>
        <begin position="43"/>
        <end position="72"/>
    </location>
</feature>